<dbReference type="PANTHER" id="PTHR15811:SF5">
    <property type="entry name" value="MTH938 DOMAIN-CONTAINING PROTEIN"/>
    <property type="match status" value="1"/>
</dbReference>
<dbReference type="PANTHER" id="PTHR15811">
    <property type="entry name" value="MTH938 DOMAIN-CONTAINING PROTEIN"/>
    <property type="match status" value="1"/>
</dbReference>
<proteinExistence type="predicted"/>
<dbReference type="Pfam" id="PF04430">
    <property type="entry name" value="DUF498"/>
    <property type="match status" value="1"/>
</dbReference>
<comment type="subcellular location">
    <subcellularLocation>
        <location evidence="1">Cytoplasm</location>
    </subcellularLocation>
</comment>
<dbReference type="InterPro" id="IPR036748">
    <property type="entry name" value="MTH938-like_sf"/>
</dbReference>
<evidence type="ECO:0000256" key="2">
    <source>
        <dbReference type="ARBA" id="ARBA00022490"/>
    </source>
</evidence>
<evidence type="ECO:0000313" key="3">
    <source>
        <dbReference type="EMBL" id="SNS65941.1"/>
    </source>
</evidence>
<sequence>MENAPRILHVEWGRLEIEGLGTVKDAKLYPGGGRAWDWNETGTRHRPGIQTADVEELVTAGATTVVLSRGMDQVLEVTPEALSWLEERGVTVHVAETRAAVAIYNNLITTTAVGGLFHSTC</sequence>
<reference evidence="3 4" key="1">
    <citation type="submission" date="2017-06" db="EMBL/GenBank/DDBJ databases">
        <authorList>
            <person name="Kim H.J."/>
            <person name="Triplett B.A."/>
        </authorList>
    </citation>
    <scope>NUCLEOTIDE SEQUENCE [LARGE SCALE GENOMIC DNA]</scope>
    <source>
        <strain evidence="3 4">CGMCC 4.5593</strain>
    </source>
</reference>
<keyword evidence="4" id="KW-1185">Reference proteome</keyword>
<dbReference type="GO" id="GO:0005737">
    <property type="term" value="C:cytoplasm"/>
    <property type="evidence" value="ECO:0007669"/>
    <property type="project" value="UniProtKB-SubCell"/>
</dbReference>
<name>A0A239GA14_9ACTN</name>
<dbReference type="Proteomes" id="UP000198362">
    <property type="component" value="Unassembled WGS sequence"/>
</dbReference>
<dbReference type="EMBL" id="FZPH01000001">
    <property type="protein sequence ID" value="SNS65941.1"/>
    <property type="molecule type" value="Genomic_DNA"/>
</dbReference>
<gene>
    <name evidence="3" type="ORF">SAMN05421812_101295</name>
</gene>
<evidence type="ECO:0000256" key="1">
    <source>
        <dbReference type="ARBA" id="ARBA00004496"/>
    </source>
</evidence>
<protein>
    <recommendedName>
        <fullName evidence="5">Mth938-like domain-containing protein</fullName>
    </recommendedName>
</protein>
<keyword evidence="2" id="KW-0963">Cytoplasm</keyword>
<dbReference type="Gene3D" id="3.40.1230.10">
    <property type="entry name" value="MTH938-like"/>
    <property type="match status" value="1"/>
</dbReference>
<organism evidence="3 4">
    <name type="scientific">Asanoa hainanensis</name>
    <dbReference type="NCBI Taxonomy" id="560556"/>
    <lineage>
        <taxon>Bacteria</taxon>
        <taxon>Bacillati</taxon>
        <taxon>Actinomycetota</taxon>
        <taxon>Actinomycetes</taxon>
        <taxon>Micromonosporales</taxon>
        <taxon>Micromonosporaceae</taxon>
        <taxon>Asanoa</taxon>
    </lineage>
</organism>
<dbReference type="RefSeq" id="WP_089243794.1">
    <property type="nucleotide sequence ID" value="NZ_FZPH01000001.1"/>
</dbReference>
<dbReference type="OrthoDB" id="1493668at2"/>
<dbReference type="InterPro" id="IPR007523">
    <property type="entry name" value="NDUFAF3/AAMDC"/>
</dbReference>
<evidence type="ECO:0000313" key="4">
    <source>
        <dbReference type="Proteomes" id="UP000198362"/>
    </source>
</evidence>
<dbReference type="FunFam" id="3.40.1230.10:FF:000001">
    <property type="entry name" value="Adipogenesis-associated, Mth938 domain-containing"/>
    <property type="match status" value="1"/>
</dbReference>
<dbReference type="AlphaFoldDB" id="A0A239GA14"/>
<evidence type="ECO:0008006" key="5">
    <source>
        <dbReference type="Google" id="ProtNLM"/>
    </source>
</evidence>
<dbReference type="SUPFAM" id="SSF64076">
    <property type="entry name" value="MTH938-like"/>
    <property type="match status" value="1"/>
</dbReference>
<accession>A0A239GA14</accession>